<name>A0A804PTV1_MAIZE</name>
<keyword evidence="2" id="KW-1185">Reference proteome</keyword>
<dbReference type="Gramene" id="Zm00001eb266090_T001">
    <property type="protein sequence ID" value="Zm00001eb266090_P001"/>
    <property type="gene ID" value="Zm00001eb266090"/>
</dbReference>
<accession>A0A804PTV1</accession>
<dbReference type="AlphaFoldDB" id="A0A804PTV1"/>
<organism evidence="1 2">
    <name type="scientific">Zea mays</name>
    <name type="common">Maize</name>
    <dbReference type="NCBI Taxonomy" id="4577"/>
    <lineage>
        <taxon>Eukaryota</taxon>
        <taxon>Viridiplantae</taxon>
        <taxon>Streptophyta</taxon>
        <taxon>Embryophyta</taxon>
        <taxon>Tracheophyta</taxon>
        <taxon>Spermatophyta</taxon>
        <taxon>Magnoliopsida</taxon>
        <taxon>Liliopsida</taxon>
        <taxon>Poales</taxon>
        <taxon>Poaceae</taxon>
        <taxon>PACMAD clade</taxon>
        <taxon>Panicoideae</taxon>
        <taxon>Andropogonodae</taxon>
        <taxon>Andropogoneae</taxon>
        <taxon>Tripsacinae</taxon>
        <taxon>Zea</taxon>
    </lineage>
</organism>
<dbReference type="EnsemblPlants" id="Zm00001eb266090_T001">
    <property type="protein sequence ID" value="Zm00001eb266090_P001"/>
    <property type="gene ID" value="Zm00001eb266090"/>
</dbReference>
<protein>
    <submittedName>
        <fullName evidence="1">Uncharacterized protein</fullName>
    </submittedName>
</protein>
<dbReference type="InParanoid" id="A0A804PTV1"/>
<sequence length="75" mass="8436">MVTCSQTFMASPGLIVVRCAVWITSRKFGILQFHVLLRINTTEMICSTEKQTGSEDEATERCPDRVPVRAPYVCL</sequence>
<reference evidence="1" key="3">
    <citation type="submission" date="2021-05" db="UniProtKB">
        <authorList>
            <consortium name="EnsemblPlants"/>
        </authorList>
    </citation>
    <scope>IDENTIFICATION</scope>
    <source>
        <strain evidence="1">cv. B73</strain>
    </source>
</reference>
<dbReference type="Proteomes" id="UP000007305">
    <property type="component" value="Chromosome 6"/>
</dbReference>
<evidence type="ECO:0000313" key="2">
    <source>
        <dbReference type="Proteomes" id="UP000007305"/>
    </source>
</evidence>
<reference evidence="2" key="1">
    <citation type="journal article" date="2009" name="Science">
        <title>The B73 maize genome: complexity, diversity, and dynamics.</title>
        <authorList>
            <person name="Schnable P.S."/>
            <person name="Ware D."/>
            <person name="Fulton R.S."/>
            <person name="Stein J.C."/>
            <person name="Wei F."/>
            <person name="Pasternak S."/>
            <person name="Liang C."/>
            <person name="Zhang J."/>
            <person name="Fulton L."/>
            <person name="Graves T.A."/>
            <person name="Minx P."/>
            <person name="Reily A.D."/>
            <person name="Courtney L."/>
            <person name="Kruchowski S.S."/>
            <person name="Tomlinson C."/>
            <person name="Strong C."/>
            <person name="Delehaunty K."/>
            <person name="Fronick C."/>
            <person name="Courtney B."/>
            <person name="Rock S.M."/>
            <person name="Belter E."/>
            <person name="Du F."/>
            <person name="Kim K."/>
            <person name="Abbott R.M."/>
            <person name="Cotton M."/>
            <person name="Levy A."/>
            <person name="Marchetto P."/>
            <person name="Ochoa K."/>
            <person name="Jackson S.M."/>
            <person name="Gillam B."/>
            <person name="Chen W."/>
            <person name="Yan L."/>
            <person name="Higginbotham J."/>
            <person name="Cardenas M."/>
            <person name="Waligorski J."/>
            <person name="Applebaum E."/>
            <person name="Phelps L."/>
            <person name="Falcone J."/>
            <person name="Kanchi K."/>
            <person name="Thane T."/>
            <person name="Scimone A."/>
            <person name="Thane N."/>
            <person name="Henke J."/>
            <person name="Wang T."/>
            <person name="Ruppert J."/>
            <person name="Shah N."/>
            <person name="Rotter K."/>
            <person name="Hodges J."/>
            <person name="Ingenthron E."/>
            <person name="Cordes M."/>
            <person name="Kohlberg S."/>
            <person name="Sgro J."/>
            <person name="Delgado B."/>
            <person name="Mead K."/>
            <person name="Chinwalla A."/>
            <person name="Leonard S."/>
            <person name="Crouse K."/>
            <person name="Collura K."/>
            <person name="Kudrna D."/>
            <person name="Currie J."/>
            <person name="He R."/>
            <person name="Angelova A."/>
            <person name="Rajasekar S."/>
            <person name="Mueller T."/>
            <person name="Lomeli R."/>
            <person name="Scara G."/>
            <person name="Ko A."/>
            <person name="Delaney K."/>
            <person name="Wissotski M."/>
            <person name="Lopez G."/>
            <person name="Campos D."/>
            <person name="Braidotti M."/>
            <person name="Ashley E."/>
            <person name="Golser W."/>
            <person name="Kim H."/>
            <person name="Lee S."/>
            <person name="Lin J."/>
            <person name="Dujmic Z."/>
            <person name="Kim W."/>
            <person name="Talag J."/>
            <person name="Zuccolo A."/>
            <person name="Fan C."/>
            <person name="Sebastian A."/>
            <person name="Kramer M."/>
            <person name="Spiegel L."/>
            <person name="Nascimento L."/>
            <person name="Zutavern T."/>
            <person name="Miller B."/>
            <person name="Ambroise C."/>
            <person name="Muller S."/>
            <person name="Spooner W."/>
            <person name="Narechania A."/>
            <person name="Ren L."/>
            <person name="Wei S."/>
            <person name="Kumari S."/>
            <person name="Faga B."/>
            <person name="Levy M.J."/>
            <person name="McMahan L."/>
            <person name="Van Buren P."/>
            <person name="Vaughn M.W."/>
            <person name="Ying K."/>
            <person name="Yeh C.-T."/>
            <person name="Emrich S.J."/>
            <person name="Jia Y."/>
            <person name="Kalyanaraman A."/>
            <person name="Hsia A.-P."/>
            <person name="Barbazuk W.B."/>
            <person name="Baucom R.S."/>
            <person name="Brutnell T.P."/>
            <person name="Carpita N.C."/>
            <person name="Chaparro C."/>
            <person name="Chia J.-M."/>
            <person name="Deragon J.-M."/>
            <person name="Estill J.C."/>
            <person name="Fu Y."/>
            <person name="Jeddeloh J.A."/>
            <person name="Han Y."/>
            <person name="Lee H."/>
            <person name="Li P."/>
            <person name="Lisch D.R."/>
            <person name="Liu S."/>
            <person name="Liu Z."/>
            <person name="Nagel D.H."/>
            <person name="McCann M.C."/>
            <person name="SanMiguel P."/>
            <person name="Myers A.M."/>
            <person name="Nettleton D."/>
            <person name="Nguyen J."/>
            <person name="Penning B.W."/>
            <person name="Ponnala L."/>
            <person name="Schneider K.L."/>
            <person name="Schwartz D.C."/>
            <person name="Sharma A."/>
            <person name="Soderlund C."/>
            <person name="Springer N.M."/>
            <person name="Sun Q."/>
            <person name="Wang H."/>
            <person name="Waterman M."/>
            <person name="Westerman R."/>
            <person name="Wolfgruber T.K."/>
            <person name="Yang L."/>
            <person name="Yu Y."/>
            <person name="Zhang L."/>
            <person name="Zhou S."/>
            <person name="Zhu Q."/>
            <person name="Bennetzen J.L."/>
            <person name="Dawe R.K."/>
            <person name="Jiang J."/>
            <person name="Jiang N."/>
            <person name="Presting G.G."/>
            <person name="Wessler S.R."/>
            <person name="Aluru S."/>
            <person name="Martienssen R.A."/>
            <person name="Clifton S.W."/>
            <person name="McCombie W.R."/>
            <person name="Wing R.A."/>
            <person name="Wilson R.K."/>
        </authorList>
    </citation>
    <scope>NUCLEOTIDE SEQUENCE [LARGE SCALE GENOMIC DNA]</scope>
    <source>
        <strain evidence="2">cv. B73</strain>
    </source>
</reference>
<reference evidence="1" key="2">
    <citation type="submission" date="2019-07" db="EMBL/GenBank/DDBJ databases">
        <authorList>
            <person name="Seetharam A."/>
            <person name="Woodhouse M."/>
            <person name="Cannon E."/>
        </authorList>
    </citation>
    <scope>NUCLEOTIDE SEQUENCE [LARGE SCALE GENOMIC DNA]</scope>
    <source>
        <strain evidence="1">cv. B73</strain>
    </source>
</reference>
<proteinExistence type="predicted"/>
<evidence type="ECO:0000313" key="1">
    <source>
        <dbReference type="EnsemblPlants" id="Zm00001eb266090_P001"/>
    </source>
</evidence>